<evidence type="ECO:0000313" key="2">
    <source>
        <dbReference type="Proteomes" id="UP000503440"/>
    </source>
</evidence>
<accession>A0A6C0Y6K8</accession>
<geneLocation type="plasmid" evidence="2">
    <name>pb18-1</name>
</geneLocation>
<evidence type="ECO:0000313" key="1">
    <source>
        <dbReference type="EMBL" id="QIC71743.1"/>
    </source>
</evidence>
<proteinExistence type="predicted"/>
<sequence>MTISIDQTELGLFNGIVNHLITGNTIDSFTNKAMAEALNNPLALEELNQYLAFMGKKCVRTSDGYCFYAVHLDARTHKDRKAQVEKQFAENYNRVMPIVEWLRLIRNTHSGNRVMVCGDEISFSKLLYETENSTLIQKQLKDLMFKIGKSSTDLKDMLNDVLKYLVAQEYLMPTGNTGLNYLATGKWSVFYEEAEYMLEHNNINYEENPEPEQVSFL</sequence>
<dbReference type="RefSeq" id="WP_163146402.1">
    <property type="nucleotide sequence ID" value="NZ_CP044456.1"/>
</dbReference>
<dbReference type="AlphaFoldDB" id="A0A6C0Y6K8"/>
<organism evidence="1 2">
    <name type="scientific">Acinetobacter indicus</name>
    <dbReference type="NCBI Taxonomy" id="756892"/>
    <lineage>
        <taxon>Bacteria</taxon>
        <taxon>Pseudomonadati</taxon>
        <taxon>Pseudomonadota</taxon>
        <taxon>Gammaproteobacteria</taxon>
        <taxon>Moraxellales</taxon>
        <taxon>Moraxellaceae</taxon>
        <taxon>Acinetobacter</taxon>
    </lineage>
</organism>
<protein>
    <recommendedName>
        <fullName evidence="3">DUF4194 domain-containing protein</fullName>
    </recommendedName>
</protein>
<evidence type="ECO:0008006" key="3">
    <source>
        <dbReference type="Google" id="ProtNLM"/>
    </source>
</evidence>
<gene>
    <name evidence="1" type="ORF">FSC09_15220</name>
</gene>
<dbReference type="Proteomes" id="UP000503440">
    <property type="component" value="Plasmid pB18-1"/>
</dbReference>
<keyword evidence="1" id="KW-0614">Plasmid</keyword>
<dbReference type="EMBL" id="CP044456">
    <property type="protein sequence ID" value="QIC71743.1"/>
    <property type="molecule type" value="Genomic_DNA"/>
</dbReference>
<reference evidence="1 2" key="1">
    <citation type="submission" date="2019-09" db="EMBL/GenBank/DDBJ databases">
        <title>Non-baumannii Acinetobacter spp. carrying blaNDM-1 isolated in China.</title>
        <authorList>
            <person name="Cui C."/>
            <person name="Chen C."/>
            <person name="Sun J."/>
            <person name="Liu Y."/>
        </authorList>
    </citation>
    <scope>NUCLEOTIDE SEQUENCE [LARGE SCALE GENOMIC DNA]</scope>
    <source>
        <strain evidence="1 2">B18</strain>
        <plasmid evidence="2">pb18-1</plasmid>
    </source>
</reference>
<name>A0A6C0Y6K8_9GAMM</name>